<dbReference type="PANTHER" id="PTHR40940:SF1">
    <property type="entry name" value="PROTEIN BATD"/>
    <property type="match status" value="1"/>
</dbReference>
<protein>
    <submittedName>
        <fullName evidence="4">BatD family protein</fullName>
    </submittedName>
</protein>
<dbReference type="PANTHER" id="PTHR40940">
    <property type="entry name" value="PROTEIN BATD-RELATED"/>
    <property type="match status" value="1"/>
</dbReference>
<keyword evidence="2" id="KW-0732">Signal</keyword>
<feature type="domain" description="DUF7939" evidence="3">
    <location>
        <begin position="447"/>
        <end position="531"/>
    </location>
</feature>
<feature type="chain" id="PRO_5046520558" evidence="2">
    <location>
        <begin position="20"/>
        <end position="549"/>
    </location>
</feature>
<evidence type="ECO:0000313" key="4">
    <source>
        <dbReference type="EMBL" id="MFJ1268806.1"/>
    </source>
</evidence>
<evidence type="ECO:0000256" key="1">
    <source>
        <dbReference type="SAM" id="Phobius"/>
    </source>
</evidence>
<keyword evidence="1" id="KW-1133">Transmembrane helix</keyword>
<accession>A0ABW8D7Y0</accession>
<keyword evidence="5" id="KW-1185">Reference proteome</keyword>
<keyword evidence="1" id="KW-0812">Transmembrane</keyword>
<comment type="caution">
    <text evidence="4">The sequence shown here is derived from an EMBL/GenBank/DDBJ whole genome shotgun (WGS) entry which is preliminary data.</text>
</comment>
<dbReference type="InterPro" id="IPR057699">
    <property type="entry name" value="DUF7939"/>
</dbReference>
<evidence type="ECO:0000313" key="5">
    <source>
        <dbReference type="Proteomes" id="UP001615550"/>
    </source>
</evidence>
<dbReference type="Pfam" id="PF25607">
    <property type="entry name" value="DUF7939"/>
    <property type="match status" value="1"/>
</dbReference>
<reference evidence="4 5" key="1">
    <citation type="submission" date="2024-08" db="EMBL/GenBank/DDBJ databases">
        <title>Draft Genome Sequence of Legionella lytica strain DSB2004, Isolated From a Fire Sprinkler System.</title>
        <authorList>
            <person name="Everhart A.D."/>
            <person name="Kidane D.T."/>
            <person name="Farone A.L."/>
            <person name="Farone M.B."/>
        </authorList>
    </citation>
    <scope>NUCLEOTIDE SEQUENCE [LARGE SCALE GENOMIC DNA]</scope>
    <source>
        <strain evidence="4 5">DSB2004</strain>
    </source>
</reference>
<evidence type="ECO:0000259" key="3">
    <source>
        <dbReference type="Pfam" id="PF25607"/>
    </source>
</evidence>
<dbReference type="Proteomes" id="UP001615550">
    <property type="component" value="Unassembled WGS sequence"/>
</dbReference>
<proteinExistence type="predicted"/>
<sequence length="549" mass="61172">MKKLIIISLFYLIHNLAHAEIQIQVDPAEINQGEPFRLLLTQPSLQSANGIPDLTPLRKDFIILGTERSVNYSVINGQTQASSTWVITLKARKVGPVTIPAIRMGTDHSSPLTINVSAVDTTIQSSANDQQLQDIFLTTEVNEKKPYINQQITYKVRLYNSKQLLDASYQGPKVENALLIPLGNDKRYQTQKNNVPYLVEEQNYAIFPQKSGPLTISSPSFTALVYGFDPQRIKTTTKDITLDVQPVPAQFSGQTWVPAKQIKLSDAYENPGQSIDQGSTLVRTITLEGIGLPAQLLPRLHFADSDAFNVYPEKGKERNQVNQGEIVSRSEIKITYLFNKSGKVIIPELKLPWFNTATGKEEIAVLAPRTIDVVPSKTTAAHASKPIPDTAIAPPMPPEASTSLAAPAANHNWAWIIAALFALAWLLTLGLWTWQKRSRAPGKGAYKRALQALHDACQHNNPQHCRDVLLKWANLHWPDASILNLADLMRLSTDMQFKKQVQLLSQALYQEREKAAWHGDELWRSVNHLKQPYATAKNKTSSLPPMNPA</sequence>
<dbReference type="EMBL" id="JBGORX010000002">
    <property type="protein sequence ID" value="MFJ1268806.1"/>
    <property type="molecule type" value="Genomic_DNA"/>
</dbReference>
<keyword evidence="1" id="KW-0472">Membrane</keyword>
<dbReference type="InterPro" id="IPR025738">
    <property type="entry name" value="BatD"/>
</dbReference>
<name>A0ABW8D7Y0_9GAMM</name>
<gene>
    <name evidence="4" type="ORF">ACD661_09590</name>
</gene>
<dbReference type="Pfam" id="PF13584">
    <property type="entry name" value="BatD"/>
    <property type="match status" value="1"/>
</dbReference>
<feature type="transmembrane region" description="Helical" evidence="1">
    <location>
        <begin position="413"/>
        <end position="434"/>
    </location>
</feature>
<organism evidence="4 5">
    <name type="scientific">Legionella lytica</name>
    <dbReference type="NCBI Taxonomy" id="96232"/>
    <lineage>
        <taxon>Bacteria</taxon>
        <taxon>Pseudomonadati</taxon>
        <taxon>Pseudomonadota</taxon>
        <taxon>Gammaproteobacteria</taxon>
        <taxon>Legionellales</taxon>
        <taxon>Legionellaceae</taxon>
        <taxon>Legionella</taxon>
    </lineage>
</organism>
<feature type="signal peptide" evidence="2">
    <location>
        <begin position="1"/>
        <end position="19"/>
    </location>
</feature>
<dbReference type="RefSeq" id="WP_400187643.1">
    <property type="nucleotide sequence ID" value="NZ_JBGORX010000002.1"/>
</dbReference>
<evidence type="ECO:0000256" key="2">
    <source>
        <dbReference type="SAM" id="SignalP"/>
    </source>
</evidence>